<reference evidence="1" key="2">
    <citation type="submission" date="2018-03" db="EMBL/GenBank/DDBJ databases">
        <title>The Triticum urartu genome reveals the dynamic nature of wheat genome evolution.</title>
        <authorList>
            <person name="Ling H."/>
            <person name="Ma B."/>
            <person name="Shi X."/>
            <person name="Liu H."/>
            <person name="Dong L."/>
            <person name="Sun H."/>
            <person name="Cao Y."/>
            <person name="Gao Q."/>
            <person name="Zheng S."/>
            <person name="Li Y."/>
            <person name="Yu Y."/>
            <person name="Du H."/>
            <person name="Qi M."/>
            <person name="Li Y."/>
            <person name="Yu H."/>
            <person name="Cui Y."/>
            <person name="Wang N."/>
            <person name="Chen C."/>
            <person name="Wu H."/>
            <person name="Zhao Y."/>
            <person name="Zhang J."/>
            <person name="Li Y."/>
            <person name="Zhou W."/>
            <person name="Zhang B."/>
            <person name="Hu W."/>
            <person name="Eijk M."/>
            <person name="Tang J."/>
            <person name="Witsenboer H."/>
            <person name="Zhao S."/>
            <person name="Li Z."/>
            <person name="Zhang A."/>
            <person name="Wang D."/>
            <person name="Liang C."/>
        </authorList>
    </citation>
    <scope>NUCLEOTIDE SEQUENCE [LARGE SCALE GENOMIC DNA]</scope>
    <source>
        <strain evidence="1">cv. G1812</strain>
    </source>
</reference>
<dbReference type="Gene3D" id="2.60.210.10">
    <property type="entry name" value="Apoptosis, Tumor Necrosis Factor Receptor Associated Protein 2, Chain A"/>
    <property type="match status" value="1"/>
</dbReference>
<organism evidence="1 2">
    <name type="scientific">Triticum urartu</name>
    <name type="common">Red wild einkorn</name>
    <name type="synonym">Crithodium urartu</name>
    <dbReference type="NCBI Taxonomy" id="4572"/>
    <lineage>
        <taxon>Eukaryota</taxon>
        <taxon>Viridiplantae</taxon>
        <taxon>Streptophyta</taxon>
        <taxon>Embryophyta</taxon>
        <taxon>Tracheophyta</taxon>
        <taxon>Spermatophyta</taxon>
        <taxon>Magnoliopsida</taxon>
        <taxon>Liliopsida</taxon>
        <taxon>Poales</taxon>
        <taxon>Poaceae</taxon>
        <taxon>BOP clade</taxon>
        <taxon>Pooideae</taxon>
        <taxon>Triticodae</taxon>
        <taxon>Triticeae</taxon>
        <taxon>Triticinae</taxon>
        <taxon>Triticum</taxon>
    </lineage>
</organism>
<dbReference type="GO" id="GO:0005634">
    <property type="term" value="C:nucleus"/>
    <property type="evidence" value="ECO:0007669"/>
    <property type="project" value="TreeGrafter"/>
</dbReference>
<dbReference type="InterPro" id="IPR008974">
    <property type="entry name" value="TRAF-like"/>
</dbReference>
<dbReference type="PANTHER" id="PTHR46336">
    <property type="entry name" value="OS02G0260700 PROTEIN"/>
    <property type="match status" value="1"/>
</dbReference>
<dbReference type="AlphaFoldDB" id="A0A8R7Q6N9"/>
<keyword evidence="2" id="KW-1185">Reference proteome</keyword>
<evidence type="ECO:0008006" key="3">
    <source>
        <dbReference type="Google" id="ProtNLM"/>
    </source>
</evidence>
<reference evidence="1" key="3">
    <citation type="submission" date="2022-06" db="UniProtKB">
        <authorList>
            <consortium name="EnsemblPlants"/>
        </authorList>
    </citation>
    <scope>IDENTIFICATION</scope>
</reference>
<dbReference type="EnsemblPlants" id="TuG1812G0400003559.01.T01">
    <property type="protein sequence ID" value="TuG1812G0400003559.01.T01.cds331375"/>
    <property type="gene ID" value="TuG1812G0400003559.01"/>
</dbReference>
<accession>A0A8R7Q6N9</accession>
<evidence type="ECO:0000313" key="2">
    <source>
        <dbReference type="Proteomes" id="UP000015106"/>
    </source>
</evidence>
<dbReference type="InterPro" id="IPR045890">
    <property type="entry name" value="POB1-like"/>
</dbReference>
<reference evidence="2" key="1">
    <citation type="journal article" date="2013" name="Nature">
        <title>Draft genome of the wheat A-genome progenitor Triticum urartu.</title>
        <authorList>
            <person name="Ling H.Q."/>
            <person name="Zhao S."/>
            <person name="Liu D."/>
            <person name="Wang J."/>
            <person name="Sun H."/>
            <person name="Zhang C."/>
            <person name="Fan H."/>
            <person name="Li D."/>
            <person name="Dong L."/>
            <person name="Tao Y."/>
            <person name="Gao C."/>
            <person name="Wu H."/>
            <person name="Li Y."/>
            <person name="Cui Y."/>
            <person name="Guo X."/>
            <person name="Zheng S."/>
            <person name="Wang B."/>
            <person name="Yu K."/>
            <person name="Liang Q."/>
            <person name="Yang W."/>
            <person name="Lou X."/>
            <person name="Chen J."/>
            <person name="Feng M."/>
            <person name="Jian J."/>
            <person name="Zhang X."/>
            <person name="Luo G."/>
            <person name="Jiang Y."/>
            <person name="Liu J."/>
            <person name="Wang Z."/>
            <person name="Sha Y."/>
            <person name="Zhang B."/>
            <person name="Wu H."/>
            <person name="Tang D."/>
            <person name="Shen Q."/>
            <person name="Xue P."/>
            <person name="Zou S."/>
            <person name="Wang X."/>
            <person name="Liu X."/>
            <person name="Wang F."/>
            <person name="Yang Y."/>
            <person name="An X."/>
            <person name="Dong Z."/>
            <person name="Zhang K."/>
            <person name="Zhang X."/>
            <person name="Luo M.C."/>
            <person name="Dvorak J."/>
            <person name="Tong Y."/>
            <person name="Wang J."/>
            <person name="Yang H."/>
            <person name="Li Z."/>
            <person name="Wang D."/>
            <person name="Zhang A."/>
            <person name="Wang J."/>
        </authorList>
    </citation>
    <scope>NUCLEOTIDE SEQUENCE</scope>
    <source>
        <strain evidence="2">cv. G1812</strain>
    </source>
</reference>
<name>A0A8R7Q6N9_TRIUA</name>
<evidence type="ECO:0000313" key="1">
    <source>
        <dbReference type="EnsemblPlants" id="TuG1812G0400003559.01.T01.cds331375"/>
    </source>
</evidence>
<dbReference type="SUPFAM" id="SSF49599">
    <property type="entry name" value="TRAF domain-like"/>
    <property type="match status" value="1"/>
</dbReference>
<dbReference type="PANTHER" id="PTHR46336:SF21">
    <property type="entry name" value="OS02G0260700 PROTEIN"/>
    <property type="match status" value="1"/>
</dbReference>
<sequence length="128" mass="14519">MDLKREECSQLFPSEQICSHPFYVAGQGFILFVRCNMVEQSGSCRFGIFLCTNLKLKDSTGVSVNYEFAARTRPSGHFVSKYNASHTFTDRSSSGSRDFFSVPWVTFLADDNPFFIDGVLHLRLDLKV</sequence>
<protein>
    <recommendedName>
        <fullName evidence="3">MATH domain-containing protein</fullName>
    </recommendedName>
</protein>
<dbReference type="Proteomes" id="UP000015106">
    <property type="component" value="Chromosome 4"/>
</dbReference>
<dbReference type="GO" id="GO:0010114">
    <property type="term" value="P:response to red light"/>
    <property type="evidence" value="ECO:0007669"/>
    <property type="project" value="TreeGrafter"/>
</dbReference>
<dbReference type="Gramene" id="TuG1812G0400003559.01.T01">
    <property type="protein sequence ID" value="TuG1812G0400003559.01.T01.cds331375"/>
    <property type="gene ID" value="TuG1812G0400003559.01"/>
</dbReference>
<proteinExistence type="predicted"/>